<evidence type="ECO:0000256" key="11">
    <source>
        <dbReference type="RuleBase" id="RU003357"/>
    </source>
</evidence>
<evidence type="ECO:0000256" key="8">
    <source>
        <dbReference type="ARBA" id="ARBA00023170"/>
    </source>
</evidence>
<keyword evidence="3 10" id="KW-1134">Transmembrane beta strand</keyword>
<comment type="similarity">
    <text evidence="10 11">Belongs to the TonB-dependent receptor family.</text>
</comment>
<accession>A0ABT3N974</accession>
<keyword evidence="8 14" id="KW-0675">Receptor</keyword>
<evidence type="ECO:0000259" key="13">
    <source>
        <dbReference type="Pfam" id="PF07715"/>
    </source>
</evidence>
<organism evidence="14 15">
    <name type="scientific">Desulfobotulus pelophilus</name>
    <dbReference type="NCBI Taxonomy" id="2823377"/>
    <lineage>
        <taxon>Bacteria</taxon>
        <taxon>Pseudomonadati</taxon>
        <taxon>Thermodesulfobacteriota</taxon>
        <taxon>Desulfobacteria</taxon>
        <taxon>Desulfobacterales</taxon>
        <taxon>Desulfobacteraceae</taxon>
        <taxon>Desulfobotulus</taxon>
    </lineage>
</organism>
<evidence type="ECO:0000256" key="2">
    <source>
        <dbReference type="ARBA" id="ARBA00022448"/>
    </source>
</evidence>
<keyword evidence="4 10" id="KW-0812">Transmembrane</keyword>
<evidence type="ECO:0000256" key="9">
    <source>
        <dbReference type="ARBA" id="ARBA00023237"/>
    </source>
</evidence>
<evidence type="ECO:0000256" key="6">
    <source>
        <dbReference type="ARBA" id="ARBA00023077"/>
    </source>
</evidence>
<comment type="subcellular location">
    <subcellularLocation>
        <location evidence="1 10">Cell outer membrane</location>
        <topology evidence="1 10">Multi-pass membrane protein</topology>
    </subcellularLocation>
</comment>
<keyword evidence="2 10" id="KW-0813">Transport</keyword>
<evidence type="ECO:0000256" key="10">
    <source>
        <dbReference type="PROSITE-ProRule" id="PRU01360"/>
    </source>
</evidence>
<keyword evidence="6 11" id="KW-0798">TonB box</keyword>
<feature type="domain" description="TonB-dependent receptor-like beta-barrel" evidence="12">
    <location>
        <begin position="188"/>
        <end position="580"/>
    </location>
</feature>
<evidence type="ECO:0000256" key="7">
    <source>
        <dbReference type="ARBA" id="ARBA00023136"/>
    </source>
</evidence>
<evidence type="ECO:0000256" key="4">
    <source>
        <dbReference type="ARBA" id="ARBA00022692"/>
    </source>
</evidence>
<dbReference type="EMBL" id="JAPFPW010000008">
    <property type="protein sequence ID" value="MCW7754012.1"/>
    <property type="molecule type" value="Genomic_DNA"/>
</dbReference>
<dbReference type="Pfam" id="PF07715">
    <property type="entry name" value="Plug"/>
    <property type="match status" value="1"/>
</dbReference>
<feature type="domain" description="TonB-dependent receptor plug" evidence="13">
    <location>
        <begin position="48"/>
        <end position="153"/>
    </location>
</feature>
<dbReference type="InterPro" id="IPR000531">
    <property type="entry name" value="Beta-barrel_TonB"/>
</dbReference>
<keyword evidence="5" id="KW-0732">Signal</keyword>
<evidence type="ECO:0000256" key="3">
    <source>
        <dbReference type="ARBA" id="ARBA00022452"/>
    </source>
</evidence>
<dbReference type="PROSITE" id="PS52016">
    <property type="entry name" value="TONB_DEPENDENT_REC_3"/>
    <property type="match status" value="1"/>
</dbReference>
<dbReference type="Gene3D" id="2.40.170.20">
    <property type="entry name" value="TonB-dependent receptor, beta-barrel domain"/>
    <property type="match status" value="1"/>
</dbReference>
<protein>
    <submittedName>
        <fullName evidence="14">TonB-dependent receptor</fullName>
    </submittedName>
</protein>
<sequence>MQDRSIRKQLFLVLTAGCFALPVFAGTGMESELEQLVVSASRSEQRVEDAISQVYVITAADIQARQIQTVQGLLRDIPGVQITQSTGSWGNGGNVQLMGMNPDQTLILVDGQRFTGGHGSVDISSIPVENIERIEIVKGPGSALYGSDAMAGVIHIITKNAASGVQFRTGLAAGSRNRSLATAGVEAGGERMGTRLDYSRTRTTGVDKDEDTVSNESITASIHYQPMDNTTVRLQPSFSRQTNMVTGEADRVQERTRLNASADVRPDALSRISVRGSYFAHDHKKKDQSFDSVTTLYEFEGGYSRMVGRHHLSGGYAYLGESVDDKQKNLLTDSQDTHGVYLQDEMDFGRISITIGGRMDHHDEWGTEVHPRAGVLFRASEKLRFRASAGTAFMAPTLLKLYADGWRMGPWTMLANPDLKPEKSLSYQAGMDYQVHESLLVRAGIFRNEIDDLIETVRNTQARTMTYRNVSEAVTQGVETTLTWRPVRAFSATLGYTWTDTENKETGKSLTDRPEHKASLDLDYHLMHPDLRFRLSTIWTGERDYEENGIRKTRSDYTQMDLALTWNLTPNLELFTRLENMTNEKDVSDELDIDGTEWMMGMNFRF</sequence>
<dbReference type="PANTHER" id="PTHR30069:SF29">
    <property type="entry name" value="HEMOGLOBIN AND HEMOGLOBIN-HAPTOGLOBIN-BINDING PROTEIN 1-RELATED"/>
    <property type="match status" value="1"/>
</dbReference>
<dbReference type="InterPro" id="IPR012910">
    <property type="entry name" value="Plug_dom"/>
</dbReference>
<keyword evidence="9 10" id="KW-0998">Cell outer membrane</keyword>
<dbReference type="InterPro" id="IPR036942">
    <property type="entry name" value="Beta-barrel_TonB_sf"/>
</dbReference>
<evidence type="ECO:0000256" key="1">
    <source>
        <dbReference type="ARBA" id="ARBA00004571"/>
    </source>
</evidence>
<evidence type="ECO:0000259" key="12">
    <source>
        <dbReference type="Pfam" id="PF00593"/>
    </source>
</evidence>
<dbReference type="PANTHER" id="PTHR30069">
    <property type="entry name" value="TONB-DEPENDENT OUTER MEMBRANE RECEPTOR"/>
    <property type="match status" value="1"/>
</dbReference>
<gene>
    <name evidence="14" type="ORF">OOT00_08435</name>
</gene>
<dbReference type="Proteomes" id="UP001209681">
    <property type="component" value="Unassembled WGS sequence"/>
</dbReference>
<comment type="caution">
    <text evidence="14">The sequence shown here is derived from an EMBL/GenBank/DDBJ whole genome shotgun (WGS) entry which is preliminary data.</text>
</comment>
<evidence type="ECO:0000313" key="15">
    <source>
        <dbReference type="Proteomes" id="UP001209681"/>
    </source>
</evidence>
<dbReference type="Pfam" id="PF00593">
    <property type="entry name" value="TonB_dep_Rec_b-barrel"/>
    <property type="match status" value="1"/>
</dbReference>
<dbReference type="RefSeq" id="WP_265424881.1">
    <property type="nucleotide sequence ID" value="NZ_JAPFPW010000008.1"/>
</dbReference>
<dbReference type="Gene3D" id="2.170.130.10">
    <property type="entry name" value="TonB-dependent receptor, plug domain"/>
    <property type="match status" value="1"/>
</dbReference>
<dbReference type="InterPro" id="IPR037066">
    <property type="entry name" value="Plug_dom_sf"/>
</dbReference>
<dbReference type="SUPFAM" id="SSF56935">
    <property type="entry name" value="Porins"/>
    <property type="match status" value="1"/>
</dbReference>
<dbReference type="InterPro" id="IPR039426">
    <property type="entry name" value="TonB-dep_rcpt-like"/>
</dbReference>
<keyword evidence="7 10" id="KW-0472">Membrane</keyword>
<name>A0ABT3N974_9BACT</name>
<proteinExistence type="inferred from homology"/>
<dbReference type="CDD" id="cd01347">
    <property type="entry name" value="ligand_gated_channel"/>
    <property type="match status" value="1"/>
</dbReference>
<keyword evidence="15" id="KW-1185">Reference proteome</keyword>
<evidence type="ECO:0000256" key="5">
    <source>
        <dbReference type="ARBA" id="ARBA00022729"/>
    </source>
</evidence>
<reference evidence="14 15" key="1">
    <citation type="submission" date="2022-11" db="EMBL/GenBank/DDBJ databases">
        <title>Desulfobotulus tamanensis H1 sp. nov. - anaerobic, alkaliphilic, sulphate reducing bacterium isolated from terrestrial mud volcano.</title>
        <authorList>
            <person name="Frolova A."/>
            <person name="Merkel A.Y."/>
            <person name="Slobodkin A.I."/>
        </authorList>
    </citation>
    <scope>NUCLEOTIDE SEQUENCE [LARGE SCALE GENOMIC DNA]</scope>
    <source>
        <strain evidence="14 15">H1</strain>
    </source>
</reference>
<evidence type="ECO:0000313" key="14">
    <source>
        <dbReference type="EMBL" id="MCW7754012.1"/>
    </source>
</evidence>